<dbReference type="Gene3D" id="3.30.450.40">
    <property type="match status" value="1"/>
</dbReference>
<organism evidence="2">
    <name type="scientific">Desulfobacca acetoxidans</name>
    <dbReference type="NCBI Taxonomy" id="60893"/>
    <lineage>
        <taxon>Bacteria</taxon>
        <taxon>Pseudomonadati</taxon>
        <taxon>Thermodesulfobacteriota</taxon>
        <taxon>Desulfobaccia</taxon>
        <taxon>Desulfobaccales</taxon>
        <taxon>Desulfobaccaceae</taxon>
        <taxon>Desulfobacca</taxon>
    </lineage>
</organism>
<dbReference type="AlphaFoldDB" id="A0A7V6DQ99"/>
<dbReference type="InterPro" id="IPR003018">
    <property type="entry name" value="GAF"/>
</dbReference>
<protein>
    <submittedName>
        <fullName evidence="2">GAF domain-containing protein</fullName>
    </submittedName>
</protein>
<accession>A0A7V6DQ99</accession>
<sequence>MSAIALQARSETEESLLLLDLAEKMMQAQDLRELAEAFLGGIAGLSGGQAAVLLVKKTVLPVETFFQVGLSPEAVPMVTGLCAARLGHCPPDAGSSPEAGTIPAYGRAWLDFYPVSEKDCVLGLLAILQKTQASPCSALIRRALGFFACALHKHLDEAARLKQIKNLSTYMNISSIIAQALDLKDVLEAVLYFCMESFGVEAASVLLLDYELKTFRFYSAEGPSKPVLLMATFPADHGLAGAVLATQKAEFINDVQNDPRFFKKFDQESGFVTHNMIAMPLTAGEEKIGVLEILNKFEGDFLEEDLLFLETIAEEIAFAIRNAKLFEVVVKSYCKMRQGENSCRGCKRPLGSWTPCVKYRQGLGLI</sequence>
<evidence type="ECO:0000313" key="2">
    <source>
        <dbReference type="EMBL" id="HHS30098.1"/>
    </source>
</evidence>
<feature type="domain" description="GAF" evidence="1">
    <location>
        <begin position="182"/>
        <end position="330"/>
    </location>
</feature>
<comment type="caution">
    <text evidence="2">The sequence shown here is derived from an EMBL/GenBank/DDBJ whole genome shotgun (WGS) entry which is preliminary data.</text>
</comment>
<dbReference type="Pfam" id="PF13185">
    <property type="entry name" value="GAF_2"/>
    <property type="match status" value="1"/>
</dbReference>
<name>A0A7V6DQ99_9BACT</name>
<proteinExistence type="predicted"/>
<gene>
    <name evidence="2" type="ORF">ENV52_10410</name>
</gene>
<dbReference type="SMART" id="SM00065">
    <property type="entry name" value="GAF"/>
    <property type="match status" value="1"/>
</dbReference>
<reference evidence="2" key="1">
    <citation type="journal article" date="2020" name="mSystems">
        <title>Genome- and Community-Level Interaction Insights into Carbon Utilization and Element Cycling Functions of Hydrothermarchaeota in Hydrothermal Sediment.</title>
        <authorList>
            <person name="Zhou Z."/>
            <person name="Liu Y."/>
            <person name="Xu W."/>
            <person name="Pan J."/>
            <person name="Luo Z.H."/>
            <person name="Li M."/>
        </authorList>
    </citation>
    <scope>NUCLEOTIDE SEQUENCE [LARGE SCALE GENOMIC DNA]</scope>
    <source>
        <strain evidence="2">SpSt-767</strain>
    </source>
</reference>
<dbReference type="EMBL" id="DTGR01000162">
    <property type="protein sequence ID" value="HHS30098.1"/>
    <property type="molecule type" value="Genomic_DNA"/>
</dbReference>
<dbReference type="SUPFAM" id="SSF55781">
    <property type="entry name" value="GAF domain-like"/>
    <property type="match status" value="1"/>
</dbReference>
<evidence type="ECO:0000259" key="1">
    <source>
        <dbReference type="SMART" id="SM00065"/>
    </source>
</evidence>
<dbReference type="InterPro" id="IPR029016">
    <property type="entry name" value="GAF-like_dom_sf"/>
</dbReference>